<keyword evidence="5" id="KW-0804">Transcription</keyword>
<dbReference type="CDD" id="cd17574">
    <property type="entry name" value="REC_OmpR"/>
    <property type="match status" value="1"/>
</dbReference>
<dbReference type="EMBL" id="CADCTF010000068">
    <property type="protein sequence ID" value="CAA9234665.1"/>
    <property type="molecule type" value="Genomic_DNA"/>
</dbReference>
<dbReference type="GO" id="GO:0032993">
    <property type="term" value="C:protein-DNA complex"/>
    <property type="evidence" value="ECO:0007669"/>
    <property type="project" value="TreeGrafter"/>
</dbReference>
<feature type="domain" description="OmpR/PhoB-type" evidence="9">
    <location>
        <begin position="125"/>
        <end position="224"/>
    </location>
</feature>
<evidence type="ECO:0000259" key="9">
    <source>
        <dbReference type="PROSITE" id="PS51755"/>
    </source>
</evidence>
<dbReference type="SMART" id="SM00862">
    <property type="entry name" value="Trans_reg_C"/>
    <property type="match status" value="1"/>
</dbReference>
<dbReference type="PROSITE" id="PS50110">
    <property type="entry name" value="RESPONSE_REGULATORY"/>
    <property type="match status" value="1"/>
</dbReference>
<dbReference type="GO" id="GO:0000156">
    <property type="term" value="F:phosphorelay response regulator activity"/>
    <property type="evidence" value="ECO:0007669"/>
    <property type="project" value="TreeGrafter"/>
</dbReference>
<feature type="domain" description="Response regulatory" evidence="8">
    <location>
        <begin position="4"/>
        <end position="117"/>
    </location>
</feature>
<dbReference type="InterPro" id="IPR011006">
    <property type="entry name" value="CheY-like_superfamily"/>
</dbReference>
<evidence type="ECO:0000256" key="2">
    <source>
        <dbReference type="ARBA" id="ARBA00023012"/>
    </source>
</evidence>
<evidence type="ECO:0000259" key="8">
    <source>
        <dbReference type="PROSITE" id="PS50110"/>
    </source>
</evidence>
<dbReference type="InterPro" id="IPR039420">
    <property type="entry name" value="WalR-like"/>
</dbReference>
<proteinExistence type="predicted"/>
<dbReference type="Pfam" id="PF00072">
    <property type="entry name" value="Response_reg"/>
    <property type="match status" value="1"/>
</dbReference>
<sequence>MPTQVLLVEDDASLREVIGTVLTAIGCRVDSVGNGLDALARFPEAPYGLVILDLMLPGMDGFSVCREMRKTSTVPIIMLTARRDTADVVTGLELGADDYVTKPFEAAELIARVRAALRRSAAGEHQKLTAGELTIDVPAFRATKLGHELSLSATEFKLLAELTVHAGQVLSREQLLRRVWGYDYLGDSRLVDMAVKRLRDKIEDDPSSPQYVATVRGVGYRFEGDVVRA</sequence>
<dbReference type="SMART" id="SM00448">
    <property type="entry name" value="REC"/>
    <property type="match status" value="1"/>
</dbReference>
<evidence type="ECO:0000256" key="1">
    <source>
        <dbReference type="ARBA" id="ARBA00022553"/>
    </source>
</evidence>
<reference evidence="10" key="1">
    <citation type="submission" date="2020-02" db="EMBL/GenBank/DDBJ databases">
        <authorList>
            <person name="Meier V. D."/>
        </authorList>
    </citation>
    <scope>NUCLEOTIDE SEQUENCE</scope>
    <source>
        <strain evidence="10">AVDCRST_MAG50</strain>
    </source>
</reference>
<dbReference type="PROSITE" id="PS51755">
    <property type="entry name" value="OMPR_PHOB"/>
    <property type="match status" value="1"/>
</dbReference>
<dbReference type="Pfam" id="PF00486">
    <property type="entry name" value="Trans_reg_C"/>
    <property type="match status" value="1"/>
</dbReference>
<dbReference type="FunFam" id="1.10.10.10:FF:000018">
    <property type="entry name" value="DNA-binding response regulator ResD"/>
    <property type="match status" value="1"/>
</dbReference>
<evidence type="ECO:0000256" key="6">
    <source>
        <dbReference type="PROSITE-ProRule" id="PRU00169"/>
    </source>
</evidence>
<evidence type="ECO:0000256" key="4">
    <source>
        <dbReference type="ARBA" id="ARBA00023125"/>
    </source>
</evidence>
<dbReference type="InterPro" id="IPR001789">
    <property type="entry name" value="Sig_transdc_resp-reg_receiver"/>
</dbReference>
<feature type="DNA-binding region" description="OmpR/PhoB-type" evidence="7">
    <location>
        <begin position="125"/>
        <end position="224"/>
    </location>
</feature>
<name>A0A6J4HXT0_9ACTN</name>
<keyword evidence="3" id="KW-0805">Transcription regulation</keyword>
<dbReference type="GO" id="GO:0000976">
    <property type="term" value="F:transcription cis-regulatory region binding"/>
    <property type="evidence" value="ECO:0007669"/>
    <property type="project" value="TreeGrafter"/>
</dbReference>
<dbReference type="SUPFAM" id="SSF52172">
    <property type="entry name" value="CheY-like"/>
    <property type="match status" value="1"/>
</dbReference>
<evidence type="ECO:0000313" key="10">
    <source>
        <dbReference type="EMBL" id="CAA9234665.1"/>
    </source>
</evidence>
<gene>
    <name evidence="10" type="ORF">AVDCRST_MAG50-1364</name>
</gene>
<dbReference type="PANTHER" id="PTHR48111:SF21">
    <property type="entry name" value="DNA-BINDING DUAL MASTER TRANSCRIPTIONAL REGULATOR RPAA"/>
    <property type="match status" value="1"/>
</dbReference>
<dbReference type="PANTHER" id="PTHR48111">
    <property type="entry name" value="REGULATOR OF RPOS"/>
    <property type="match status" value="1"/>
</dbReference>
<dbReference type="InterPro" id="IPR016032">
    <property type="entry name" value="Sig_transdc_resp-reg_C-effctor"/>
</dbReference>
<dbReference type="SUPFAM" id="SSF46894">
    <property type="entry name" value="C-terminal effector domain of the bipartite response regulators"/>
    <property type="match status" value="1"/>
</dbReference>
<protein>
    <submittedName>
        <fullName evidence="10">Phosphate regulon transcriptional regulatory protein PhoB (SphR)</fullName>
    </submittedName>
</protein>
<organism evidence="10">
    <name type="scientific">uncultured Acidimicrobiales bacterium</name>
    <dbReference type="NCBI Taxonomy" id="310071"/>
    <lineage>
        <taxon>Bacteria</taxon>
        <taxon>Bacillati</taxon>
        <taxon>Actinomycetota</taxon>
        <taxon>Acidimicrobiia</taxon>
        <taxon>Acidimicrobiales</taxon>
        <taxon>environmental samples</taxon>
    </lineage>
</organism>
<dbReference type="FunFam" id="3.40.50.2300:FF:000001">
    <property type="entry name" value="DNA-binding response regulator PhoB"/>
    <property type="match status" value="1"/>
</dbReference>
<dbReference type="GO" id="GO:0005829">
    <property type="term" value="C:cytosol"/>
    <property type="evidence" value="ECO:0007669"/>
    <property type="project" value="TreeGrafter"/>
</dbReference>
<dbReference type="AlphaFoldDB" id="A0A6J4HXT0"/>
<dbReference type="InterPro" id="IPR036388">
    <property type="entry name" value="WH-like_DNA-bd_sf"/>
</dbReference>
<keyword evidence="4 7" id="KW-0238">DNA-binding</keyword>
<dbReference type="Gene3D" id="6.10.250.690">
    <property type="match status" value="1"/>
</dbReference>
<dbReference type="Gene3D" id="3.40.50.2300">
    <property type="match status" value="1"/>
</dbReference>
<evidence type="ECO:0000256" key="5">
    <source>
        <dbReference type="ARBA" id="ARBA00023163"/>
    </source>
</evidence>
<keyword evidence="1 6" id="KW-0597">Phosphoprotein</keyword>
<keyword evidence="2" id="KW-0902">Two-component regulatory system</keyword>
<dbReference type="CDD" id="cd00383">
    <property type="entry name" value="trans_reg_C"/>
    <property type="match status" value="1"/>
</dbReference>
<feature type="modified residue" description="4-aspartylphosphate" evidence="6">
    <location>
        <position position="53"/>
    </location>
</feature>
<dbReference type="InterPro" id="IPR001867">
    <property type="entry name" value="OmpR/PhoB-type_DNA-bd"/>
</dbReference>
<evidence type="ECO:0000256" key="7">
    <source>
        <dbReference type="PROSITE-ProRule" id="PRU01091"/>
    </source>
</evidence>
<dbReference type="Gene3D" id="1.10.10.10">
    <property type="entry name" value="Winged helix-like DNA-binding domain superfamily/Winged helix DNA-binding domain"/>
    <property type="match status" value="1"/>
</dbReference>
<accession>A0A6J4HXT0</accession>
<dbReference type="GO" id="GO:0006355">
    <property type="term" value="P:regulation of DNA-templated transcription"/>
    <property type="evidence" value="ECO:0007669"/>
    <property type="project" value="InterPro"/>
</dbReference>
<evidence type="ECO:0000256" key="3">
    <source>
        <dbReference type="ARBA" id="ARBA00023015"/>
    </source>
</evidence>